<dbReference type="OrthoDB" id="3643843at2759"/>
<name>A0A9Q8PKC9_PASFU</name>
<accession>A0A9Q8PKC9</accession>
<sequence length="672" mass="76135">MTTSTIIYAPLSSDDEEIRILELLPGTGQDEIRCKLQTVSLKCYSWTRLLLKNFLLTKNAGPYSMPYATLEEYDEARRQHHLPARTCSSQIYAFRRADRQNSEETELDIPSCNTIPCCCFQALSYTWGPYTQSRTMTLQGQPGIKITDNLYAALLRLRRPAEVRRLWVDAVCIDQADLNERAAQVRLMATLYSTAPEVLVWLGEVDITHTWARVHAEYSRVFLDRDTAAEGHDEPRWQMLNLAIGEIMSHATATPLWFFRSWIVQEVVNAKYAPKIQLGSFEGSWLDLMRAFLRRPYKPPGIMEAGRLVRNLDAMRPGKAEDRSLLDFIGDTNKLDCTDPRDRVFCLLGMVRRREAVLVDVDYSDETTEGVIYTQATYAAIEGRGDLRAFAFLAAQDRRTEGMPSWAVDFAWKTDFELGTLSGPVRWTKEKAQVEVTVALEDGRLRVRGLVFDVVERVVSLESDTAQPASKFALMKLSQTCADDIVNALEALPNRDPYKALQHTTPTQNLYDGLEGDRDPPDWTNLLTCAHRNLPSKAPDQSLRYDRHRREDLFAAWDRAVSLRQRCSVPDYRDPEERDYTLGLNMPLSTSGVKDYTFITTRCGFIGIGLRDVDAGDVVALLYGSRFPAVLRLVGDAVYAFKGLALVNGVSYGELGDVVPGLELREEDFWLI</sequence>
<feature type="domain" description="Heterokaryon incompatibility" evidence="1">
    <location>
        <begin position="120"/>
        <end position="266"/>
    </location>
</feature>
<dbReference type="InterPro" id="IPR052895">
    <property type="entry name" value="HetReg/Transcr_Mod"/>
</dbReference>
<gene>
    <name evidence="2" type="ORF">CLAFUR5_13000</name>
</gene>
<dbReference type="InterPro" id="IPR010730">
    <property type="entry name" value="HET"/>
</dbReference>
<dbReference type="KEGG" id="ffu:CLAFUR5_13000"/>
<dbReference type="RefSeq" id="XP_047768340.1">
    <property type="nucleotide sequence ID" value="XM_047912148.1"/>
</dbReference>
<dbReference type="PANTHER" id="PTHR24148:SF64">
    <property type="entry name" value="HETEROKARYON INCOMPATIBILITY DOMAIN-CONTAINING PROTEIN"/>
    <property type="match status" value="1"/>
</dbReference>
<evidence type="ECO:0000313" key="3">
    <source>
        <dbReference type="Proteomes" id="UP000756132"/>
    </source>
</evidence>
<dbReference type="EMBL" id="CP090173">
    <property type="protein sequence ID" value="UJO23974.1"/>
    <property type="molecule type" value="Genomic_DNA"/>
</dbReference>
<dbReference type="AlphaFoldDB" id="A0A9Q8PKC9"/>
<keyword evidence="3" id="KW-1185">Reference proteome</keyword>
<protein>
    <submittedName>
        <fullName evidence="2">Heterokaryon incompatibility protein 6, OR allele</fullName>
    </submittedName>
</protein>
<dbReference type="Pfam" id="PF06985">
    <property type="entry name" value="HET"/>
    <property type="match status" value="1"/>
</dbReference>
<dbReference type="Proteomes" id="UP000756132">
    <property type="component" value="Chromosome 11"/>
</dbReference>
<reference evidence="2" key="2">
    <citation type="journal article" date="2022" name="Microb. Genom.">
        <title>A chromosome-scale genome assembly of the tomato pathogen Cladosporium fulvum reveals a compartmentalized genome architecture and the presence of a dispensable chromosome.</title>
        <authorList>
            <person name="Zaccaron A.Z."/>
            <person name="Chen L.H."/>
            <person name="Samaras A."/>
            <person name="Stergiopoulos I."/>
        </authorList>
    </citation>
    <scope>NUCLEOTIDE SEQUENCE</scope>
    <source>
        <strain evidence="2">Race5_Kim</strain>
    </source>
</reference>
<proteinExistence type="predicted"/>
<dbReference type="PANTHER" id="PTHR24148">
    <property type="entry name" value="ANKYRIN REPEAT DOMAIN-CONTAINING PROTEIN 39 HOMOLOG-RELATED"/>
    <property type="match status" value="1"/>
</dbReference>
<evidence type="ECO:0000313" key="2">
    <source>
        <dbReference type="EMBL" id="UJO23974.1"/>
    </source>
</evidence>
<reference evidence="2" key="1">
    <citation type="submission" date="2021-12" db="EMBL/GenBank/DDBJ databases">
        <authorList>
            <person name="Zaccaron A."/>
            <person name="Stergiopoulos I."/>
        </authorList>
    </citation>
    <scope>NUCLEOTIDE SEQUENCE</scope>
    <source>
        <strain evidence="2">Race5_Kim</strain>
    </source>
</reference>
<dbReference type="GeneID" id="71992878"/>
<dbReference type="OMA" id="YERTESQ"/>
<evidence type="ECO:0000259" key="1">
    <source>
        <dbReference type="Pfam" id="PF06985"/>
    </source>
</evidence>
<organism evidence="2 3">
    <name type="scientific">Passalora fulva</name>
    <name type="common">Tomato leaf mold</name>
    <name type="synonym">Cladosporium fulvum</name>
    <dbReference type="NCBI Taxonomy" id="5499"/>
    <lineage>
        <taxon>Eukaryota</taxon>
        <taxon>Fungi</taxon>
        <taxon>Dikarya</taxon>
        <taxon>Ascomycota</taxon>
        <taxon>Pezizomycotina</taxon>
        <taxon>Dothideomycetes</taxon>
        <taxon>Dothideomycetidae</taxon>
        <taxon>Mycosphaerellales</taxon>
        <taxon>Mycosphaerellaceae</taxon>
        <taxon>Fulvia</taxon>
    </lineage>
</organism>